<dbReference type="AlphaFoldDB" id="L8H3B9"/>
<evidence type="ECO:0000256" key="6">
    <source>
        <dbReference type="ARBA" id="ARBA00023098"/>
    </source>
</evidence>
<dbReference type="InterPro" id="IPR011993">
    <property type="entry name" value="PH-like_dom_sf"/>
</dbReference>
<feature type="compositionally biased region" description="Low complexity" evidence="7">
    <location>
        <begin position="1"/>
        <end position="29"/>
    </location>
</feature>
<dbReference type="GO" id="GO:0004630">
    <property type="term" value="F:phospholipase D activity"/>
    <property type="evidence" value="ECO:0007669"/>
    <property type="project" value="UniProtKB-EC"/>
</dbReference>
<dbReference type="SMART" id="SM00233">
    <property type="entry name" value="PH"/>
    <property type="match status" value="1"/>
</dbReference>
<feature type="domain" description="PLD phosphodiesterase" evidence="9">
    <location>
        <begin position="1037"/>
        <end position="1064"/>
    </location>
</feature>
<dbReference type="KEGG" id="acan:ACA1_200240"/>
<dbReference type="InterPro" id="IPR025202">
    <property type="entry name" value="PLD-like_dom"/>
</dbReference>
<dbReference type="Proteomes" id="UP000011083">
    <property type="component" value="Unassembled WGS sequence"/>
</dbReference>
<dbReference type="Gene3D" id="3.30.870.10">
    <property type="entry name" value="Endonuclease Chain A"/>
    <property type="match status" value="2"/>
</dbReference>
<evidence type="ECO:0000256" key="7">
    <source>
        <dbReference type="SAM" id="MobiDB-lite"/>
    </source>
</evidence>
<evidence type="ECO:0000313" key="11">
    <source>
        <dbReference type="Proteomes" id="UP000011083"/>
    </source>
</evidence>
<dbReference type="SUPFAM" id="SSF50729">
    <property type="entry name" value="PH domain-like"/>
    <property type="match status" value="1"/>
</dbReference>
<feature type="compositionally biased region" description="Pro residues" evidence="7">
    <location>
        <begin position="170"/>
        <end position="181"/>
    </location>
</feature>
<dbReference type="GeneID" id="14920557"/>
<dbReference type="CDD" id="cd09141">
    <property type="entry name" value="PLDc_vPLD1_2_yPLD_like_2"/>
    <property type="match status" value="1"/>
</dbReference>
<name>L8H3B9_ACACF</name>
<feature type="domain" description="PH" evidence="8">
    <location>
        <begin position="503"/>
        <end position="622"/>
    </location>
</feature>
<feature type="compositionally biased region" description="Low complexity" evidence="7">
    <location>
        <begin position="64"/>
        <end position="88"/>
    </location>
</feature>
<dbReference type="Pfam" id="PF13091">
    <property type="entry name" value="PLDc_2"/>
    <property type="match status" value="1"/>
</dbReference>
<dbReference type="Gene3D" id="2.30.29.30">
    <property type="entry name" value="Pleckstrin-homology domain (PH domain)/Phosphotyrosine-binding domain (PTB)"/>
    <property type="match status" value="1"/>
</dbReference>
<evidence type="ECO:0000256" key="2">
    <source>
        <dbReference type="ARBA" id="ARBA00012027"/>
    </source>
</evidence>
<feature type="region of interest" description="Disordered" evidence="7">
    <location>
        <begin position="1"/>
        <end position="184"/>
    </location>
</feature>
<evidence type="ECO:0000256" key="5">
    <source>
        <dbReference type="ARBA" id="ARBA00022963"/>
    </source>
</evidence>
<dbReference type="VEuPathDB" id="AmoebaDB:ACA1_200240"/>
<feature type="compositionally biased region" description="Low complexity" evidence="7">
    <location>
        <begin position="42"/>
        <end position="52"/>
    </location>
</feature>
<accession>L8H3B9</accession>
<dbReference type="Pfam" id="PF00169">
    <property type="entry name" value="PH"/>
    <property type="match status" value="1"/>
</dbReference>
<feature type="domain" description="PLD phosphodiesterase" evidence="9">
    <location>
        <begin position="752"/>
        <end position="779"/>
    </location>
</feature>
<keyword evidence="6" id="KW-0443">Lipid metabolism</keyword>
<reference evidence="10 11" key="1">
    <citation type="journal article" date="2013" name="Genome Biol.">
        <title>Genome of Acanthamoeba castellanii highlights extensive lateral gene transfer and early evolution of tyrosine kinase signaling.</title>
        <authorList>
            <person name="Clarke M."/>
            <person name="Lohan A.J."/>
            <person name="Liu B."/>
            <person name="Lagkouvardos I."/>
            <person name="Roy S."/>
            <person name="Zafar N."/>
            <person name="Bertelli C."/>
            <person name="Schilde C."/>
            <person name="Kianianmomeni A."/>
            <person name="Burglin T.R."/>
            <person name="Frech C."/>
            <person name="Turcotte B."/>
            <person name="Kopec K.O."/>
            <person name="Synnott J.M."/>
            <person name="Choo C."/>
            <person name="Paponov I."/>
            <person name="Finkler A."/>
            <person name="Soon Heng Tan C."/>
            <person name="Hutchins A.P."/>
            <person name="Weinmeier T."/>
            <person name="Rattei T."/>
            <person name="Chu J.S."/>
            <person name="Gimenez G."/>
            <person name="Irimia M."/>
            <person name="Rigden D.J."/>
            <person name="Fitzpatrick D.A."/>
            <person name="Lorenzo-Morales J."/>
            <person name="Bateman A."/>
            <person name="Chiu C.H."/>
            <person name="Tang P."/>
            <person name="Hegemann P."/>
            <person name="Fromm H."/>
            <person name="Raoult D."/>
            <person name="Greub G."/>
            <person name="Miranda-Saavedra D."/>
            <person name="Chen N."/>
            <person name="Nash P."/>
            <person name="Ginger M.L."/>
            <person name="Horn M."/>
            <person name="Schaap P."/>
            <person name="Caler L."/>
            <person name="Loftus B."/>
        </authorList>
    </citation>
    <scope>NUCLEOTIDE SEQUENCE [LARGE SCALE GENOMIC DNA]</scope>
    <source>
        <strain evidence="10 11">Neff</strain>
    </source>
</reference>
<dbReference type="SMART" id="SM00155">
    <property type="entry name" value="PLDc"/>
    <property type="match status" value="2"/>
</dbReference>
<dbReference type="STRING" id="1257118.L8H3B9"/>
<sequence length="1137" mass="125903">MQQQPYNYGPYGGAAPPYGYPQQQQQQPYGSGGYYAGPPPQQQQQWVGYAAGPPQGGGDILHFPAYGGPPMSGGAPYPAPGSGYAPAPGSGGPYGGYPSPPPSTGGPPGSGYAPTYPSPAPAAAAYGDRVTGYPGSGPPSYHSPPPSGYGQPQPPPASGYGQPQPVYYQQPPPASGGPPPAMYGAGGVPELSPYMQNMTIVDNHNATVVAPTPGGGTMVSSSSTTVECCGPTGAASAAPPPGVITPAPKKDIVNQSEKATGMGKLWRAMTKVTEITQAGQDRALVKLEKTRKWIVDSTTDASIFTKPPPFAYSVETIQPLLGTTKFSEAELEQLFYFYRELALSEILAPARAALLLPPAADQPMYADLQQRAYSIFVDGSGKATHLSFISAVSALARGSPQEKFPPLVSVLCRLFGDGGYVHRNKVVELYMQIHRTHKHVEGQPDTISAALDQVFGDRPSLGLDEFQARCAGALTDEWWDAFGLFSGIVEQSWRKVEAKLHSRPEKEGFLLKEFVRVGMSSWAPHWCCLKEGFFIYYEKQLNIHSNKEDIDYNIWETSRKQENISRVVSLNVGIGQCSAKWSPTGKHEFSFEVATPHYRRKFAAATSEECKEWIKAINQHCINSVDQFPFQSTLPLHEKINARWLVDGKDTFKEMARAIRNAKESIFIADWFFSPEIYLIRENEITGATEMKEENRLDMMLQRKANEGVQICALIWNETKVAVNLNSQHAQQYLENLHPAIKVIRHPLVAPVKWSHHQKILVVDQDYAFVGGLDLAMGRWDDQCHRITDSQPPYRWNGKDYYNPLVTGVNNVQRPDVDYFDRTMNPRMAWHDVHTVVDGDAARDVAANFIQRWNHHREVIQGVTLPWLLPKAAVAPRTHSNVGYGTCEAQVLRSTCEWSIGSGPHTETSILHAYRYAISNAEHFIYIENQFFISSTGGAPVENDIVAIIFERIRKAVVNGEVFRVVVILPVHPDGTYATSASVRNIMRWNYHTITRGGTSILERFTKEFPDKTASDYIVFCALRTYDFLARGTAVTEQIYIHSKLLIVDDRLVICGSANINDRSMLGKRDSEICVMLNDTDFVDSRMNGAPYKKCRFAYDLRRSLWREHLGLFDHEMDNIDDPVCEATFKYSPALLA</sequence>
<feature type="compositionally biased region" description="Low complexity" evidence="7">
    <location>
        <begin position="110"/>
        <end position="126"/>
    </location>
</feature>
<feature type="compositionally biased region" description="Pro residues" evidence="7">
    <location>
        <begin position="141"/>
        <end position="157"/>
    </location>
</feature>
<comment type="catalytic activity">
    <reaction evidence="1">
        <text>a 1,2-diacyl-sn-glycero-3-phosphocholine + H2O = a 1,2-diacyl-sn-glycero-3-phosphate + choline + H(+)</text>
        <dbReference type="Rhea" id="RHEA:14445"/>
        <dbReference type="ChEBI" id="CHEBI:15354"/>
        <dbReference type="ChEBI" id="CHEBI:15377"/>
        <dbReference type="ChEBI" id="CHEBI:15378"/>
        <dbReference type="ChEBI" id="CHEBI:57643"/>
        <dbReference type="ChEBI" id="CHEBI:58608"/>
        <dbReference type="EC" id="3.1.4.4"/>
    </reaction>
</comment>
<dbReference type="InterPro" id="IPR001736">
    <property type="entry name" value="PLipase_D/transphosphatidylase"/>
</dbReference>
<evidence type="ECO:0000256" key="4">
    <source>
        <dbReference type="ARBA" id="ARBA00022801"/>
    </source>
</evidence>
<dbReference type="SUPFAM" id="SSF56024">
    <property type="entry name" value="Phospholipase D/nuclease"/>
    <property type="match status" value="2"/>
</dbReference>
<evidence type="ECO:0000256" key="3">
    <source>
        <dbReference type="ARBA" id="ARBA00022737"/>
    </source>
</evidence>
<keyword evidence="3" id="KW-0677">Repeat</keyword>
<dbReference type="RefSeq" id="XP_004341819.1">
    <property type="nucleotide sequence ID" value="XM_004341771.1"/>
</dbReference>
<protein>
    <recommendedName>
        <fullName evidence="2">phospholipase D</fullName>
        <ecNumber evidence="2">3.1.4.4</ecNumber>
    </recommendedName>
</protein>
<feature type="compositionally biased region" description="Low complexity" evidence="7">
    <location>
        <begin position="158"/>
        <end position="169"/>
    </location>
</feature>
<dbReference type="PANTHER" id="PTHR18896">
    <property type="entry name" value="PHOSPHOLIPASE D"/>
    <property type="match status" value="1"/>
</dbReference>
<evidence type="ECO:0000313" key="10">
    <source>
        <dbReference type="EMBL" id="ELR19727.1"/>
    </source>
</evidence>
<dbReference type="EMBL" id="KB007932">
    <property type="protein sequence ID" value="ELR19727.1"/>
    <property type="molecule type" value="Genomic_DNA"/>
</dbReference>
<dbReference type="EC" id="3.1.4.4" evidence="2"/>
<evidence type="ECO:0000256" key="1">
    <source>
        <dbReference type="ARBA" id="ARBA00000798"/>
    </source>
</evidence>
<dbReference type="PANTHER" id="PTHR18896:SF76">
    <property type="entry name" value="PHOSPHOLIPASE"/>
    <property type="match status" value="1"/>
</dbReference>
<dbReference type="CDD" id="cd00821">
    <property type="entry name" value="PH"/>
    <property type="match status" value="1"/>
</dbReference>
<dbReference type="OrthoDB" id="14911at2759"/>
<keyword evidence="11" id="KW-1185">Reference proteome</keyword>
<dbReference type="PROSITE" id="PS50035">
    <property type="entry name" value="PLD"/>
    <property type="match status" value="2"/>
</dbReference>
<dbReference type="Pfam" id="PF00614">
    <property type="entry name" value="PLDc"/>
    <property type="match status" value="1"/>
</dbReference>
<organism evidence="10 11">
    <name type="scientific">Acanthamoeba castellanii (strain ATCC 30010 / Neff)</name>
    <dbReference type="NCBI Taxonomy" id="1257118"/>
    <lineage>
        <taxon>Eukaryota</taxon>
        <taxon>Amoebozoa</taxon>
        <taxon>Discosea</taxon>
        <taxon>Longamoebia</taxon>
        <taxon>Centramoebida</taxon>
        <taxon>Acanthamoebidae</taxon>
        <taxon>Acanthamoeba</taxon>
    </lineage>
</organism>
<proteinExistence type="predicted"/>
<evidence type="ECO:0000259" key="9">
    <source>
        <dbReference type="PROSITE" id="PS50035"/>
    </source>
</evidence>
<dbReference type="PROSITE" id="PS50003">
    <property type="entry name" value="PH_DOMAIN"/>
    <property type="match status" value="1"/>
</dbReference>
<dbReference type="InterPro" id="IPR001849">
    <property type="entry name" value="PH_domain"/>
</dbReference>
<dbReference type="GO" id="GO:0009395">
    <property type="term" value="P:phospholipid catabolic process"/>
    <property type="evidence" value="ECO:0007669"/>
    <property type="project" value="TreeGrafter"/>
</dbReference>
<dbReference type="InterPro" id="IPR015679">
    <property type="entry name" value="PLipase_D_fam"/>
</dbReference>
<keyword evidence="4" id="KW-0378">Hydrolase</keyword>
<keyword evidence="5" id="KW-0442">Lipid degradation</keyword>
<gene>
    <name evidence="10" type="ORF">ACA1_200240</name>
</gene>
<evidence type="ECO:0000259" key="8">
    <source>
        <dbReference type="PROSITE" id="PS50003"/>
    </source>
</evidence>